<accession>A0A6J5MAJ1</accession>
<sequence>MNRRSSERAAKIASVKNKEEFQHPRSVSYETCDTDYFQRVIDETKKRMAASDNHGPVRVIMANGKYL</sequence>
<evidence type="ECO:0000313" key="2">
    <source>
        <dbReference type="EMBL" id="CAB4143151.1"/>
    </source>
</evidence>
<dbReference type="EMBL" id="LR796415">
    <property type="protein sequence ID" value="CAB4143151.1"/>
    <property type="molecule type" value="Genomic_DNA"/>
</dbReference>
<gene>
    <name evidence="2" type="ORF">UFOVP434_86</name>
</gene>
<protein>
    <submittedName>
        <fullName evidence="2">Uncharacterized protein</fullName>
    </submittedName>
</protein>
<proteinExistence type="predicted"/>
<reference evidence="2" key="1">
    <citation type="submission" date="2020-04" db="EMBL/GenBank/DDBJ databases">
        <authorList>
            <person name="Chiriac C."/>
            <person name="Salcher M."/>
            <person name="Ghai R."/>
            <person name="Kavagutti S V."/>
        </authorList>
    </citation>
    <scope>NUCLEOTIDE SEQUENCE</scope>
</reference>
<evidence type="ECO:0000256" key="1">
    <source>
        <dbReference type="SAM" id="MobiDB-lite"/>
    </source>
</evidence>
<organism evidence="2">
    <name type="scientific">uncultured Caudovirales phage</name>
    <dbReference type="NCBI Taxonomy" id="2100421"/>
    <lineage>
        <taxon>Viruses</taxon>
        <taxon>Duplodnaviria</taxon>
        <taxon>Heunggongvirae</taxon>
        <taxon>Uroviricota</taxon>
        <taxon>Caudoviricetes</taxon>
        <taxon>Peduoviridae</taxon>
        <taxon>Maltschvirus</taxon>
        <taxon>Maltschvirus maltsch</taxon>
    </lineage>
</organism>
<feature type="compositionally biased region" description="Basic and acidic residues" evidence="1">
    <location>
        <begin position="1"/>
        <end position="23"/>
    </location>
</feature>
<feature type="region of interest" description="Disordered" evidence="1">
    <location>
        <begin position="1"/>
        <end position="24"/>
    </location>
</feature>
<name>A0A6J5MAJ1_9CAUD</name>